<dbReference type="InterPro" id="IPR011659">
    <property type="entry name" value="WD40"/>
</dbReference>
<reference evidence="1" key="1">
    <citation type="submission" date="2016-03" db="EMBL/GenBank/DDBJ databases">
        <authorList>
            <person name="Ploux O."/>
        </authorList>
    </citation>
    <scope>NUCLEOTIDE SEQUENCE</scope>
    <source>
        <strain evidence="1">UC1</strain>
    </source>
</reference>
<dbReference type="AlphaFoldDB" id="A0A1Y5P0A7"/>
<dbReference type="Gene3D" id="2.120.10.30">
    <property type="entry name" value="TolB, C-terminal domain"/>
    <property type="match status" value="1"/>
</dbReference>
<dbReference type="EMBL" id="FLQR01000006">
    <property type="protein sequence ID" value="SBS72107.1"/>
    <property type="molecule type" value="Genomic_DNA"/>
</dbReference>
<dbReference type="SUPFAM" id="SSF82171">
    <property type="entry name" value="DPP6 N-terminal domain-like"/>
    <property type="match status" value="1"/>
</dbReference>
<gene>
    <name evidence="1" type="ORF">MIPYR_20417</name>
</gene>
<evidence type="ECO:0008006" key="2">
    <source>
        <dbReference type="Google" id="ProtNLM"/>
    </source>
</evidence>
<name>A0A1Y5P0A7_9MICO</name>
<dbReference type="Pfam" id="PF07676">
    <property type="entry name" value="PD40"/>
    <property type="match status" value="1"/>
</dbReference>
<evidence type="ECO:0000313" key="1">
    <source>
        <dbReference type="EMBL" id="SBS72107.1"/>
    </source>
</evidence>
<dbReference type="RefSeq" id="WP_295575282.1">
    <property type="nucleotide sequence ID" value="NZ_FLQR01000006.1"/>
</dbReference>
<dbReference type="InterPro" id="IPR011042">
    <property type="entry name" value="6-blade_b-propeller_TolB-like"/>
</dbReference>
<accession>A0A1Y5P0A7</accession>
<organism evidence="1">
    <name type="scientific">uncultured Microbacterium sp</name>
    <dbReference type="NCBI Taxonomy" id="191216"/>
    <lineage>
        <taxon>Bacteria</taxon>
        <taxon>Bacillati</taxon>
        <taxon>Actinomycetota</taxon>
        <taxon>Actinomycetes</taxon>
        <taxon>Micrococcales</taxon>
        <taxon>Microbacteriaceae</taxon>
        <taxon>Microbacterium</taxon>
        <taxon>environmental samples</taxon>
    </lineage>
</organism>
<sequence length="296" mass="31664">MGFSRSLAAGQVSRIQVFDVRSGTSRVVHVDHAVLLEAPNWTSTGDLVLNGDGLLWRMPADGSTPPSIVLLEGLPELNNDHVLSPDRATVYMSANDGHLYAAPVGGGAVRRVTAPAAHWHFLHGVSPDGERLAYVALDPEDGWDSGTLHIVGVDGAGDRAVTAGRGPDDGPEFDPTGEWVYFNTERFSATPGHAQIARIRPDGTGLEQLTFDDRVNWFPHLDPTGRFAVYLSFPPGTTGHPADREVRLHLVDGAADADAWEDATVAVELDGGQGTINVNSWSPDGTRFAFVDYPVG</sequence>
<proteinExistence type="predicted"/>
<protein>
    <recommendedName>
        <fullName evidence="2">Periplasmic component of the Tol biopolymer transport system</fullName>
    </recommendedName>
</protein>